<dbReference type="GO" id="GO:0001216">
    <property type="term" value="F:DNA-binding transcription activator activity"/>
    <property type="evidence" value="ECO:0007669"/>
    <property type="project" value="InterPro"/>
</dbReference>
<dbReference type="GO" id="GO:0003677">
    <property type="term" value="F:DNA binding"/>
    <property type="evidence" value="ECO:0007669"/>
    <property type="project" value="UniProtKB-KW"/>
</dbReference>
<evidence type="ECO:0000256" key="9">
    <source>
        <dbReference type="SAM" id="MobiDB-lite"/>
    </source>
</evidence>
<sequence>MRLSFGMETRQLQTQKLSPKMIQSMEILQLPVLALQERVEQEINENPMLEVQEDEDLSGNTEEKEDPNRPTEDEKELVVKDNQSNTEDFERLDNMDSEMPQNFDDFRTSSNRTQEASDRQHDLMANAMERPESLNDYLMHQLAEMDIDSELEAIAERIISTLDARNGGYFKTSLRDLLQPGHTEEDLGKAEEALEIVQSLDPPGIAARTLSECLLNQLTPDFDYYDILTVLIKDHLEDLAENRLPLIEKKMGVSIEQIQQARQEFHHLNPKPGAAFLETHVPIVSPDVVVEMDSSGQYTVKLEDDRVPTLRISDYYRKRLADPNATAEEREFIRRKIESANWLIEAIQQRRNTVQKVAQSIVEYQKKFLDDGPEFIEPLKMQQIADVVGVHVTTISRAVDDKWIQTPRGIFPLKRFFVHGTRSEDGEDVAWETIRLKLTDLVDKEDKQKPYSDDDLVKELSKLGLTVARRTITKYRKKLGIPSSRQRKDWIKS</sequence>
<dbReference type="InterPro" id="IPR000394">
    <property type="entry name" value="RNA_pol_sigma_54"/>
</dbReference>
<keyword evidence="4" id="KW-0548">Nucleotidyltransferase</keyword>
<dbReference type="InterPro" id="IPR007046">
    <property type="entry name" value="RNA_pol_sigma_54_core-bd"/>
</dbReference>
<keyword evidence="6" id="KW-0731">Sigma factor</keyword>
<proteinExistence type="inferred from homology"/>
<evidence type="ECO:0000256" key="4">
    <source>
        <dbReference type="ARBA" id="ARBA00022695"/>
    </source>
</evidence>
<feature type="domain" description="RNA polymerase sigma factor 54 core-binding" evidence="11">
    <location>
        <begin position="125"/>
        <end position="316"/>
    </location>
</feature>
<comment type="similarity">
    <text evidence="1">Belongs to the sigma-54 factor family.</text>
</comment>
<dbReference type="Proteomes" id="UP000318017">
    <property type="component" value="Chromosome"/>
</dbReference>
<evidence type="ECO:0000256" key="1">
    <source>
        <dbReference type="ARBA" id="ARBA00008798"/>
    </source>
</evidence>
<evidence type="ECO:0000256" key="6">
    <source>
        <dbReference type="ARBA" id="ARBA00023082"/>
    </source>
</evidence>
<dbReference type="Pfam" id="PF00309">
    <property type="entry name" value="Sigma54_AID"/>
    <property type="match status" value="1"/>
</dbReference>
<evidence type="ECO:0000256" key="5">
    <source>
        <dbReference type="ARBA" id="ARBA00023015"/>
    </source>
</evidence>
<feature type="domain" description="RNA polymerase sigma factor 54 DNA-binding" evidence="10">
    <location>
        <begin position="331"/>
        <end position="488"/>
    </location>
</feature>
<accession>A0A518GEL4</accession>
<evidence type="ECO:0000313" key="13">
    <source>
        <dbReference type="Proteomes" id="UP000318017"/>
    </source>
</evidence>
<evidence type="ECO:0000313" key="12">
    <source>
        <dbReference type="EMBL" id="QDV26997.1"/>
    </source>
</evidence>
<keyword evidence="8" id="KW-0804">Transcription</keyword>
<dbReference type="GO" id="GO:0016779">
    <property type="term" value="F:nucleotidyltransferase activity"/>
    <property type="evidence" value="ECO:0007669"/>
    <property type="project" value="UniProtKB-KW"/>
</dbReference>
<feature type="compositionally biased region" description="Basic and acidic residues" evidence="9">
    <location>
        <begin position="66"/>
        <end position="79"/>
    </location>
</feature>
<dbReference type="Gene3D" id="1.10.10.1330">
    <property type="entry name" value="RNA polymerase sigma-54 factor, core-binding domain"/>
    <property type="match status" value="1"/>
</dbReference>
<dbReference type="GO" id="GO:0016987">
    <property type="term" value="F:sigma factor activity"/>
    <property type="evidence" value="ECO:0007669"/>
    <property type="project" value="UniProtKB-KW"/>
</dbReference>
<gene>
    <name evidence="12" type="primary">rpoN</name>
    <name evidence="12" type="ORF">Q31a_53770</name>
</gene>
<dbReference type="EMBL" id="CP036298">
    <property type="protein sequence ID" value="QDV26997.1"/>
    <property type="molecule type" value="Genomic_DNA"/>
</dbReference>
<evidence type="ECO:0000256" key="2">
    <source>
        <dbReference type="ARBA" id="ARBA00022478"/>
    </source>
</evidence>
<dbReference type="KEGG" id="ahel:Q31a_53770"/>
<dbReference type="OrthoDB" id="9814402at2"/>
<evidence type="ECO:0000256" key="8">
    <source>
        <dbReference type="ARBA" id="ARBA00023163"/>
    </source>
</evidence>
<dbReference type="GO" id="GO:0006352">
    <property type="term" value="P:DNA-templated transcription initiation"/>
    <property type="evidence" value="ECO:0007669"/>
    <property type="project" value="InterPro"/>
</dbReference>
<dbReference type="Pfam" id="PF04963">
    <property type="entry name" value="Sigma54_CBD"/>
    <property type="match status" value="1"/>
</dbReference>
<keyword evidence="3" id="KW-0808">Transferase</keyword>
<dbReference type="Pfam" id="PF04552">
    <property type="entry name" value="Sigma54_DBD"/>
    <property type="match status" value="1"/>
</dbReference>
<keyword evidence="5" id="KW-0805">Transcription regulation</keyword>
<evidence type="ECO:0000256" key="7">
    <source>
        <dbReference type="ARBA" id="ARBA00023125"/>
    </source>
</evidence>
<dbReference type="PANTHER" id="PTHR32248:SF4">
    <property type="entry name" value="RNA POLYMERASE SIGMA-54 FACTOR"/>
    <property type="match status" value="1"/>
</dbReference>
<protein>
    <submittedName>
        <fullName evidence="12">RNA polymerase sigma-54 factor</fullName>
    </submittedName>
</protein>
<keyword evidence="2" id="KW-0240">DNA-directed RNA polymerase</keyword>
<feature type="region of interest" description="Disordered" evidence="9">
    <location>
        <begin position="44"/>
        <end position="119"/>
    </location>
</feature>
<dbReference type="PROSITE" id="PS50044">
    <property type="entry name" value="SIGMA54_3"/>
    <property type="match status" value="1"/>
</dbReference>
<dbReference type="PROSITE" id="PS00718">
    <property type="entry name" value="SIGMA54_2"/>
    <property type="match status" value="1"/>
</dbReference>
<evidence type="ECO:0000259" key="11">
    <source>
        <dbReference type="Pfam" id="PF04963"/>
    </source>
</evidence>
<dbReference type="InterPro" id="IPR038709">
    <property type="entry name" value="RpoN_core-bd_sf"/>
</dbReference>
<dbReference type="PIRSF" id="PIRSF000774">
    <property type="entry name" value="RpoN"/>
    <property type="match status" value="1"/>
</dbReference>
<dbReference type="Gene3D" id="1.10.10.60">
    <property type="entry name" value="Homeodomain-like"/>
    <property type="match status" value="1"/>
</dbReference>
<keyword evidence="13" id="KW-1185">Reference proteome</keyword>
<dbReference type="AlphaFoldDB" id="A0A518GEL4"/>
<dbReference type="InterPro" id="IPR007634">
    <property type="entry name" value="RNA_pol_sigma_54_DNA-bd"/>
</dbReference>
<evidence type="ECO:0000259" key="10">
    <source>
        <dbReference type="Pfam" id="PF04552"/>
    </source>
</evidence>
<organism evidence="12 13">
    <name type="scientific">Aureliella helgolandensis</name>
    <dbReference type="NCBI Taxonomy" id="2527968"/>
    <lineage>
        <taxon>Bacteria</taxon>
        <taxon>Pseudomonadati</taxon>
        <taxon>Planctomycetota</taxon>
        <taxon>Planctomycetia</taxon>
        <taxon>Pirellulales</taxon>
        <taxon>Pirellulaceae</taxon>
        <taxon>Aureliella</taxon>
    </lineage>
</organism>
<keyword evidence="7" id="KW-0238">DNA-binding</keyword>
<evidence type="ECO:0000256" key="3">
    <source>
        <dbReference type="ARBA" id="ARBA00022679"/>
    </source>
</evidence>
<name>A0A518GEL4_9BACT</name>
<dbReference type="PRINTS" id="PR00045">
    <property type="entry name" value="SIGMA54FCT"/>
</dbReference>
<reference evidence="12 13" key="1">
    <citation type="submission" date="2019-02" db="EMBL/GenBank/DDBJ databases">
        <title>Deep-cultivation of Planctomycetes and their phenomic and genomic characterization uncovers novel biology.</title>
        <authorList>
            <person name="Wiegand S."/>
            <person name="Jogler M."/>
            <person name="Boedeker C."/>
            <person name="Pinto D."/>
            <person name="Vollmers J."/>
            <person name="Rivas-Marin E."/>
            <person name="Kohn T."/>
            <person name="Peeters S.H."/>
            <person name="Heuer A."/>
            <person name="Rast P."/>
            <person name="Oberbeckmann S."/>
            <person name="Bunk B."/>
            <person name="Jeske O."/>
            <person name="Meyerdierks A."/>
            <person name="Storesund J.E."/>
            <person name="Kallscheuer N."/>
            <person name="Luecker S."/>
            <person name="Lage O.M."/>
            <person name="Pohl T."/>
            <person name="Merkel B.J."/>
            <person name="Hornburger P."/>
            <person name="Mueller R.-W."/>
            <person name="Bruemmer F."/>
            <person name="Labrenz M."/>
            <person name="Spormann A.M."/>
            <person name="Op den Camp H."/>
            <person name="Overmann J."/>
            <person name="Amann R."/>
            <person name="Jetten M.S.M."/>
            <person name="Mascher T."/>
            <person name="Medema M.H."/>
            <person name="Devos D.P."/>
            <person name="Kaster A.-K."/>
            <person name="Ovreas L."/>
            <person name="Rohde M."/>
            <person name="Galperin M.Y."/>
            <person name="Jogler C."/>
        </authorList>
    </citation>
    <scope>NUCLEOTIDE SEQUENCE [LARGE SCALE GENOMIC DNA]</scope>
    <source>
        <strain evidence="12 13">Q31a</strain>
    </source>
</reference>
<dbReference type="GO" id="GO:0000428">
    <property type="term" value="C:DNA-directed RNA polymerase complex"/>
    <property type="evidence" value="ECO:0007669"/>
    <property type="project" value="UniProtKB-KW"/>
</dbReference>
<dbReference type="NCBIfam" id="TIGR02395">
    <property type="entry name" value="rpoN_sigma"/>
    <property type="match status" value="1"/>
</dbReference>
<dbReference type="PANTHER" id="PTHR32248">
    <property type="entry name" value="RNA POLYMERASE SIGMA-54 FACTOR"/>
    <property type="match status" value="1"/>
</dbReference>